<comment type="caution">
    <text evidence="2">The sequence shown here is derived from an EMBL/GenBank/DDBJ whole genome shotgun (WGS) entry which is preliminary data.</text>
</comment>
<dbReference type="EMBL" id="JAWNGG020000144">
    <property type="protein sequence ID" value="KAK9299712.1"/>
    <property type="molecule type" value="Genomic_DNA"/>
</dbReference>
<dbReference type="Proteomes" id="UP001432146">
    <property type="component" value="Unassembled WGS sequence"/>
</dbReference>
<dbReference type="Gene3D" id="3.80.10.10">
    <property type="entry name" value="Ribonuclease Inhibitor"/>
    <property type="match status" value="1"/>
</dbReference>
<organism evidence="2 3">
    <name type="scientific">Tetragonisca angustula</name>
    <dbReference type="NCBI Taxonomy" id="166442"/>
    <lineage>
        <taxon>Eukaryota</taxon>
        <taxon>Metazoa</taxon>
        <taxon>Ecdysozoa</taxon>
        <taxon>Arthropoda</taxon>
        <taxon>Hexapoda</taxon>
        <taxon>Insecta</taxon>
        <taxon>Pterygota</taxon>
        <taxon>Neoptera</taxon>
        <taxon>Endopterygota</taxon>
        <taxon>Hymenoptera</taxon>
        <taxon>Apocrita</taxon>
        <taxon>Aculeata</taxon>
        <taxon>Apoidea</taxon>
        <taxon>Anthophila</taxon>
        <taxon>Apidae</taxon>
        <taxon>Tetragonisca</taxon>
    </lineage>
</organism>
<dbReference type="PROSITE" id="PS50181">
    <property type="entry name" value="FBOX"/>
    <property type="match status" value="1"/>
</dbReference>
<dbReference type="SMART" id="SM00256">
    <property type="entry name" value="FBOX"/>
    <property type="match status" value="1"/>
</dbReference>
<dbReference type="SUPFAM" id="SSF81383">
    <property type="entry name" value="F-box domain"/>
    <property type="match status" value="1"/>
</dbReference>
<dbReference type="AlphaFoldDB" id="A0AAW0ZRT5"/>
<dbReference type="InterPro" id="IPR032675">
    <property type="entry name" value="LRR_dom_sf"/>
</dbReference>
<dbReference type="InterPro" id="IPR036047">
    <property type="entry name" value="F-box-like_dom_sf"/>
</dbReference>
<name>A0AAW0ZRT5_9HYME</name>
<dbReference type="Gene3D" id="1.20.1280.50">
    <property type="match status" value="1"/>
</dbReference>
<evidence type="ECO:0000313" key="2">
    <source>
        <dbReference type="EMBL" id="KAK9299712.1"/>
    </source>
</evidence>
<evidence type="ECO:0000313" key="3">
    <source>
        <dbReference type="Proteomes" id="UP001432146"/>
    </source>
</evidence>
<sequence length="272" mass="31432">MDELAITPEPIRKRARIGNNKCDAQTVAPTSAFSIARIESLPVEIIFEIFSYLSCKDLYAVSHVSTLFNRLAYDPFLWRTYEVTNNEQDTAEVIKELKRMPLLKKFSISVRADCDEILRQLSLTNKKLEELHVSNCTGSTSKLYLRSGYLIRILERCRNLHTINILGSRFRGRKFYQLLGGMGLRLRSVYAPATKSQFCTFIKYARQISETDRETICSMYNSAKSWSPLYYFVTKRADRVCTALISYLHNDILLIDTNRSIHKLSITDRRNA</sequence>
<gene>
    <name evidence="2" type="ORF">QLX08_007343</name>
</gene>
<accession>A0AAW0ZRT5</accession>
<evidence type="ECO:0000259" key="1">
    <source>
        <dbReference type="PROSITE" id="PS50181"/>
    </source>
</evidence>
<dbReference type="InterPro" id="IPR001810">
    <property type="entry name" value="F-box_dom"/>
</dbReference>
<dbReference type="Pfam" id="PF12937">
    <property type="entry name" value="F-box-like"/>
    <property type="match status" value="1"/>
</dbReference>
<protein>
    <recommendedName>
        <fullName evidence="1">F-box domain-containing protein</fullName>
    </recommendedName>
</protein>
<proteinExistence type="predicted"/>
<keyword evidence="3" id="KW-1185">Reference proteome</keyword>
<feature type="domain" description="F-box" evidence="1">
    <location>
        <begin position="35"/>
        <end position="81"/>
    </location>
</feature>
<dbReference type="SUPFAM" id="SSF52047">
    <property type="entry name" value="RNI-like"/>
    <property type="match status" value="1"/>
</dbReference>
<reference evidence="2 3" key="1">
    <citation type="submission" date="2024-05" db="EMBL/GenBank/DDBJ databases">
        <title>The nuclear and mitochondrial genome assemblies of Tetragonisca angustula (Apidae: Meliponini), a tiny yet remarkable pollinator in the Neotropics.</title>
        <authorList>
            <person name="Ferrari R."/>
            <person name="Ricardo P.C."/>
            <person name="Dias F.C."/>
            <person name="Araujo N.S."/>
            <person name="Soares D.O."/>
            <person name="Zhou Q.-S."/>
            <person name="Zhu C.-D."/>
            <person name="Coutinho L."/>
            <person name="Airas M.C."/>
            <person name="Batista T.M."/>
        </authorList>
    </citation>
    <scope>NUCLEOTIDE SEQUENCE [LARGE SCALE GENOMIC DNA]</scope>
    <source>
        <strain evidence="2">ASF017062</strain>
        <tissue evidence="2">Abdomen</tissue>
    </source>
</reference>